<keyword evidence="1" id="KW-0812">Transmembrane</keyword>
<evidence type="ECO:0000259" key="2">
    <source>
        <dbReference type="Pfam" id="PF11141"/>
    </source>
</evidence>
<sequence length="359" mass="39976">MDLMRKYERHLSGIAFVVGFMLDYTFAPRIDSPYTPLVLGVYLLLAGLAIALQQTLGQKATKRPVSPWLLGILPTAIQFVFGALMSMLFVYYSRSAALAGSWPFMLLLGAMFLGNEVFRDRVRLFKFQLGTFFFVFTMAAVLCTPIILRELGTIPFLIAGGVSFVGTLLLIAFITLHSRTTVRENIFGVLIMVGGMYLLINVLYFTHLIPPIPLLLRESGVYHYIVRDVNGNYVGSAEISAGGGSGMPWKSPEVLRLSRGEPAYFYSAVFAPIAMGTPIVHRWEFADTQTGEWKTLHRVSFPIVGGRDGGYRGYSIKETVAPGKWRVSVETLSGELLERKTFLVEFSSEKILLKETVLK</sequence>
<feature type="transmembrane region" description="Helical" evidence="1">
    <location>
        <begin position="96"/>
        <end position="115"/>
    </location>
</feature>
<feature type="transmembrane region" description="Helical" evidence="1">
    <location>
        <begin position="127"/>
        <end position="148"/>
    </location>
</feature>
<keyword evidence="1" id="KW-1133">Transmembrane helix</keyword>
<dbReference type="STRING" id="1798664.A3C93_06105"/>
<gene>
    <name evidence="3" type="ORF">A3C93_06105</name>
</gene>
<evidence type="ECO:0000313" key="4">
    <source>
        <dbReference type="Proteomes" id="UP000178636"/>
    </source>
</evidence>
<reference evidence="3 4" key="1">
    <citation type="journal article" date="2016" name="Nat. Commun.">
        <title>Thousands of microbial genomes shed light on interconnected biogeochemical processes in an aquifer system.</title>
        <authorList>
            <person name="Anantharaman K."/>
            <person name="Brown C.T."/>
            <person name="Hug L.A."/>
            <person name="Sharon I."/>
            <person name="Castelle C.J."/>
            <person name="Probst A.J."/>
            <person name="Thomas B.C."/>
            <person name="Singh A."/>
            <person name="Wilkins M.J."/>
            <person name="Karaoz U."/>
            <person name="Brodie E.L."/>
            <person name="Williams K.H."/>
            <person name="Hubbard S.S."/>
            <person name="Banfield J.F."/>
        </authorList>
    </citation>
    <scope>NUCLEOTIDE SEQUENCE [LARGE SCALE GENOMIC DNA]</scope>
</reference>
<feature type="transmembrane region" description="Helical" evidence="1">
    <location>
        <begin position="12"/>
        <end position="30"/>
    </location>
</feature>
<dbReference type="EMBL" id="MHLO01000016">
    <property type="protein sequence ID" value="OGZ12652.1"/>
    <property type="molecule type" value="Genomic_DNA"/>
</dbReference>
<dbReference type="Pfam" id="PF11141">
    <property type="entry name" value="DUF2914"/>
    <property type="match status" value="1"/>
</dbReference>
<dbReference type="InterPro" id="IPR022606">
    <property type="entry name" value="DUF2914"/>
</dbReference>
<feature type="transmembrane region" description="Helical" evidence="1">
    <location>
        <begin position="36"/>
        <end position="56"/>
    </location>
</feature>
<organism evidence="3 4">
    <name type="scientific">Candidatus Lloydbacteria bacterium RIFCSPHIGHO2_02_FULL_54_17</name>
    <dbReference type="NCBI Taxonomy" id="1798664"/>
    <lineage>
        <taxon>Bacteria</taxon>
        <taxon>Candidatus Lloydiibacteriota</taxon>
    </lineage>
</organism>
<protein>
    <recommendedName>
        <fullName evidence="2">DUF2914 domain-containing protein</fullName>
    </recommendedName>
</protein>
<feature type="domain" description="DUF2914" evidence="2">
    <location>
        <begin position="277"/>
        <end position="343"/>
    </location>
</feature>
<name>A0A1G2DGV6_9BACT</name>
<dbReference type="Proteomes" id="UP000178636">
    <property type="component" value="Unassembled WGS sequence"/>
</dbReference>
<feature type="transmembrane region" description="Helical" evidence="1">
    <location>
        <begin position="154"/>
        <end position="174"/>
    </location>
</feature>
<comment type="caution">
    <text evidence="3">The sequence shown here is derived from an EMBL/GenBank/DDBJ whole genome shotgun (WGS) entry which is preliminary data.</text>
</comment>
<dbReference type="AlphaFoldDB" id="A0A1G2DGV6"/>
<proteinExistence type="predicted"/>
<evidence type="ECO:0000313" key="3">
    <source>
        <dbReference type="EMBL" id="OGZ12652.1"/>
    </source>
</evidence>
<feature type="transmembrane region" description="Helical" evidence="1">
    <location>
        <begin position="186"/>
        <end position="209"/>
    </location>
</feature>
<accession>A0A1G2DGV6</accession>
<keyword evidence="1" id="KW-0472">Membrane</keyword>
<feature type="transmembrane region" description="Helical" evidence="1">
    <location>
        <begin position="68"/>
        <end position="90"/>
    </location>
</feature>
<evidence type="ECO:0000256" key="1">
    <source>
        <dbReference type="SAM" id="Phobius"/>
    </source>
</evidence>